<comment type="caution">
    <text evidence="1">The sequence shown here is derived from an EMBL/GenBank/DDBJ whole genome shotgun (WGS) entry which is preliminary data.</text>
</comment>
<name>A0ABT7JDH6_9DEIO</name>
<reference evidence="1 2" key="1">
    <citation type="submission" date="2023-05" db="EMBL/GenBank/DDBJ databases">
        <authorList>
            <person name="Gao F."/>
        </authorList>
    </citation>
    <scope>NUCLEOTIDE SEQUENCE [LARGE SCALE GENOMIC DNA]</scope>
    <source>
        <strain evidence="1 2">MIMF12</strain>
    </source>
</reference>
<keyword evidence="2" id="KW-1185">Reference proteome</keyword>
<proteinExistence type="predicted"/>
<accession>A0ABT7JDH6</accession>
<evidence type="ECO:0000313" key="1">
    <source>
        <dbReference type="EMBL" id="MDL2343111.1"/>
    </source>
</evidence>
<gene>
    <name evidence="1" type="ORF">QOL99_02990</name>
</gene>
<organism evidence="1 2">
    <name type="scientific">Deinococcus rhizophilus</name>
    <dbReference type="NCBI Taxonomy" id="3049544"/>
    <lineage>
        <taxon>Bacteria</taxon>
        <taxon>Thermotogati</taxon>
        <taxon>Deinococcota</taxon>
        <taxon>Deinococci</taxon>
        <taxon>Deinococcales</taxon>
        <taxon>Deinococcaceae</taxon>
        <taxon>Deinococcus</taxon>
    </lineage>
</organism>
<protein>
    <submittedName>
        <fullName evidence="1">Uncharacterized protein</fullName>
    </submittedName>
</protein>
<evidence type="ECO:0000313" key="2">
    <source>
        <dbReference type="Proteomes" id="UP001302059"/>
    </source>
</evidence>
<dbReference type="RefSeq" id="WP_285521162.1">
    <property type="nucleotide sequence ID" value="NZ_JASNGB010000012.1"/>
</dbReference>
<dbReference type="Proteomes" id="UP001302059">
    <property type="component" value="Unassembled WGS sequence"/>
</dbReference>
<dbReference type="EMBL" id="JASNGB010000012">
    <property type="protein sequence ID" value="MDL2343111.1"/>
    <property type="molecule type" value="Genomic_DNA"/>
</dbReference>
<sequence>MRNWPTLAHLPTLARFEAAPGQGAALFLEDAPAGYDFLPPRAPASLLPLPDGSGVLLDNWKDPRRAYRVPAHLCGPLARALSLRRVEA</sequence>